<proteinExistence type="predicted"/>
<organism evidence="1 2">
    <name type="scientific">Phrynosoma platyrhinos</name>
    <name type="common">Desert horned lizard</name>
    <dbReference type="NCBI Taxonomy" id="52577"/>
    <lineage>
        <taxon>Eukaryota</taxon>
        <taxon>Metazoa</taxon>
        <taxon>Chordata</taxon>
        <taxon>Craniata</taxon>
        <taxon>Vertebrata</taxon>
        <taxon>Euteleostomi</taxon>
        <taxon>Lepidosauria</taxon>
        <taxon>Squamata</taxon>
        <taxon>Bifurcata</taxon>
        <taxon>Unidentata</taxon>
        <taxon>Episquamata</taxon>
        <taxon>Toxicofera</taxon>
        <taxon>Iguania</taxon>
        <taxon>Phrynosomatidae</taxon>
        <taxon>Phrynosomatinae</taxon>
        <taxon>Phrynosoma</taxon>
    </lineage>
</organism>
<gene>
    <name evidence="1" type="ORF">JD844_016163</name>
</gene>
<dbReference type="Proteomes" id="UP000826234">
    <property type="component" value="Unassembled WGS sequence"/>
</dbReference>
<accession>A0ABQ7SK03</accession>
<protein>
    <recommendedName>
        <fullName evidence="3">Cytochrome oxidase subunit 1</fullName>
    </recommendedName>
</protein>
<sequence>MAWLYTNKNISAFSMYFYLLLSKYDFVDSLYCSYPLCHSSLKT</sequence>
<reference evidence="1 2" key="1">
    <citation type="journal article" date="2022" name="Gigascience">
        <title>A chromosome-level genome assembly and annotation of the desert horned lizard, Phrynosoma platyrhinos, provides insight into chromosomal rearrangements among reptiles.</title>
        <authorList>
            <person name="Koochekian N."/>
            <person name="Ascanio A."/>
            <person name="Farleigh K."/>
            <person name="Card D.C."/>
            <person name="Schield D.R."/>
            <person name="Castoe T.A."/>
            <person name="Jezkova T."/>
        </authorList>
    </citation>
    <scope>NUCLEOTIDE SEQUENCE [LARGE SCALE GENOMIC DNA]</scope>
    <source>
        <strain evidence="1">NK-2021</strain>
    </source>
</reference>
<name>A0ABQ7SK03_PHRPL</name>
<evidence type="ECO:0000313" key="2">
    <source>
        <dbReference type="Proteomes" id="UP000826234"/>
    </source>
</evidence>
<keyword evidence="2" id="KW-1185">Reference proteome</keyword>
<comment type="caution">
    <text evidence="1">The sequence shown here is derived from an EMBL/GenBank/DDBJ whole genome shotgun (WGS) entry which is preliminary data.</text>
</comment>
<evidence type="ECO:0000313" key="1">
    <source>
        <dbReference type="EMBL" id="KAH0617680.1"/>
    </source>
</evidence>
<dbReference type="EMBL" id="JAIPUX010005289">
    <property type="protein sequence ID" value="KAH0617680.1"/>
    <property type="molecule type" value="Genomic_DNA"/>
</dbReference>
<evidence type="ECO:0008006" key="3">
    <source>
        <dbReference type="Google" id="ProtNLM"/>
    </source>
</evidence>